<protein>
    <recommendedName>
        <fullName evidence="11">Peroxisomal ATPase PEX1</fullName>
    </recommendedName>
    <alternativeName>
        <fullName evidence="10">Peroxin-1</fullName>
    </alternativeName>
</protein>
<evidence type="ECO:0000256" key="5">
    <source>
        <dbReference type="ARBA" id="ARBA00022741"/>
    </source>
</evidence>
<evidence type="ECO:0000256" key="1">
    <source>
        <dbReference type="ARBA" id="ARBA00004370"/>
    </source>
</evidence>
<dbReference type="SUPFAM" id="SSF52540">
    <property type="entry name" value="P-loop containing nucleoside triphosphate hydrolases"/>
    <property type="match status" value="2"/>
</dbReference>
<dbReference type="GO" id="GO:0005524">
    <property type="term" value="F:ATP binding"/>
    <property type="evidence" value="ECO:0007669"/>
    <property type="project" value="UniProtKB-KW"/>
</dbReference>
<keyword evidence="4" id="KW-0962">Peroxisome biogenesis</keyword>
<dbReference type="InterPro" id="IPR009010">
    <property type="entry name" value="Asp_de-COase-like_dom_sf"/>
</dbReference>
<evidence type="ECO:0000256" key="4">
    <source>
        <dbReference type="ARBA" id="ARBA00022593"/>
    </source>
</evidence>
<keyword evidence="3" id="KW-0813">Transport</keyword>
<feature type="domain" description="AAA+ ATPase" evidence="14">
    <location>
        <begin position="558"/>
        <end position="711"/>
    </location>
</feature>
<feature type="region of interest" description="Disordered" evidence="13">
    <location>
        <begin position="378"/>
        <end position="419"/>
    </location>
</feature>
<comment type="subcellular location">
    <subcellularLocation>
        <location evidence="1">Membrane</location>
    </subcellularLocation>
</comment>
<dbReference type="AlphaFoldDB" id="A0AAV1IDZ3"/>
<evidence type="ECO:0000259" key="14">
    <source>
        <dbReference type="SMART" id="SM00382"/>
    </source>
</evidence>
<dbReference type="InterPro" id="IPR050168">
    <property type="entry name" value="AAA_ATPase_domain"/>
</dbReference>
<dbReference type="Gene3D" id="1.10.8.60">
    <property type="match status" value="2"/>
</dbReference>
<keyword evidence="8" id="KW-0653">Protein transport</keyword>
<dbReference type="SUPFAM" id="SSF54585">
    <property type="entry name" value="Cdc48 domain 2-like"/>
    <property type="match status" value="1"/>
</dbReference>
<keyword evidence="7" id="KW-0067">ATP-binding</keyword>
<dbReference type="SUPFAM" id="SSF50692">
    <property type="entry name" value="ADC-like"/>
    <property type="match status" value="1"/>
</dbReference>
<keyword evidence="5" id="KW-0547">Nucleotide-binding</keyword>
<evidence type="ECO:0000256" key="10">
    <source>
        <dbReference type="ARBA" id="ARBA00032509"/>
    </source>
</evidence>
<dbReference type="PANTHER" id="PTHR23077:SF12">
    <property type="entry name" value="PEROXISOMAL ATPASE PEX1"/>
    <property type="match status" value="1"/>
</dbReference>
<evidence type="ECO:0000256" key="9">
    <source>
        <dbReference type="ARBA" id="ARBA00023136"/>
    </source>
</evidence>
<dbReference type="SMART" id="SM00382">
    <property type="entry name" value="AAA"/>
    <property type="match status" value="2"/>
</dbReference>
<evidence type="ECO:0000256" key="12">
    <source>
        <dbReference type="ARBA" id="ARBA00048778"/>
    </source>
</evidence>
<keyword evidence="16" id="KW-1185">Reference proteome</keyword>
<proteinExistence type="inferred from homology"/>
<evidence type="ECO:0000256" key="3">
    <source>
        <dbReference type="ARBA" id="ARBA00022448"/>
    </source>
</evidence>
<dbReference type="GO" id="GO:0005778">
    <property type="term" value="C:peroxisomal membrane"/>
    <property type="evidence" value="ECO:0007669"/>
    <property type="project" value="TreeGrafter"/>
</dbReference>
<gene>
    <name evidence="15" type="ORF">CVIRNUC_008132</name>
</gene>
<name>A0AAV1IDZ3_9CHLO</name>
<dbReference type="Gene3D" id="3.40.50.300">
    <property type="entry name" value="P-loop containing nucleotide triphosphate hydrolases"/>
    <property type="match status" value="2"/>
</dbReference>
<dbReference type="InterPro" id="IPR027417">
    <property type="entry name" value="P-loop_NTPase"/>
</dbReference>
<dbReference type="InterPro" id="IPR003959">
    <property type="entry name" value="ATPase_AAA_core"/>
</dbReference>
<sequence length="1107" mass="116001">MEFLDNFVTQQESRRHSHLEIRLIPEKSCWVALPPAYVARLLEGQSPIPLVLQLSSPSGPNGRRWYVAWSGAASTSKALEVPAALAACQGLSEGMTVRVHALPGTPLASQVSVEPASADDWEQAELNAEFMEEQLVNQVGVVCKGVPFPFWMLGQAVLTLRVVSAAPDDVVRLAPGAEVSIAPQPRVRPKAASNKAASIASADQPSLPPAWFRVQDPLPSADLSLEVPAGGGVPEPAGTLQSWDTVHARVPSVHAAAAGLCHGDVVQLQANLGSKASRLLARLVIDETVSPAHVLLSPPALRQLGLRPHRRLAVTLKAAQQPGSAPLSVVLHPVRELRPGVHRLVSAEVDLQGLGAPDLRSFFASWLACQAAAGAHSPGCSTPEAAQSASMPQEAGSGQGFRAAQMQSDAEKNGKSSQSSCVNMAVPVQSGSIVSVQSADGERTSSFFIELSWQAGEPKECQFMLQSAAAFLESSTSVQLGPALELPAVAQRDKSAWPDQARLSSSSTSGTQAATSPPSLSGFSRQWVEEYSAPALARLLPLLHHTSRCLLAALDGPAPGGLLVCGPPGSGKSGLVAAVAHALSQDTMCRTHVVWIRCGEIETETLGKAKAHLLPLLREALMCMPALVVLDDLHLLCPAPSQAPEAALSNIGSAALVAWLRDVLREYHARPDGRPALPVVVCGTAPTAADVAAPLRAPGLLDCMLTLRAPAAEDRAALLASALQAKAALFDPAALQGFARGLEGYDAADLRALVERTLHQALMRRLALQHPPAGPLHISLGDLEAANRGFEPASCWGVGRVQGGEGPGPRGWQDVGGLADVRDALQEAMELPTKYAALIARAPLRLRTGVLLYGPPGCGKTHVVSAAVAAAGLRFVSVKGPELLNKYIGASEAAVRDIFRRASAAAPCVLFFDEFDAIAPRRGHDSTGVTDRVVNQLLTELDGVEGLKGVIVVGATSRPDMLDAALLRPGRLDRLLYCGFPTGRERLQILTALTSRLELDAAVSLQQVANACEGFSGADLSALLSDAQLEAVHEVLAGARAADEAQGVPAITTRHLAAAAAKARPSIPAAERERLESIYRRFRGSRDPGFGGTPVSGKGKGKLATLA</sequence>
<dbReference type="GO" id="GO:0016558">
    <property type="term" value="P:protein import into peroxisome matrix"/>
    <property type="evidence" value="ECO:0007669"/>
    <property type="project" value="TreeGrafter"/>
</dbReference>
<comment type="similarity">
    <text evidence="2">Belongs to the AAA ATPase family.</text>
</comment>
<feature type="compositionally biased region" description="Low complexity" evidence="13">
    <location>
        <begin position="504"/>
        <end position="519"/>
    </location>
</feature>
<dbReference type="InterPro" id="IPR041569">
    <property type="entry name" value="AAA_lid_3"/>
</dbReference>
<dbReference type="EMBL" id="CAUYUE010000011">
    <property type="protein sequence ID" value="CAK0784927.1"/>
    <property type="molecule type" value="Genomic_DNA"/>
</dbReference>
<evidence type="ECO:0000256" key="11">
    <source>
        <dbReference type="ARBA" id="ARBA00034532"/>
    </source>
</evidence>
<dbReference type="GO" id="GO:0005829">
    <property type="term" value="C:cytosol"/>
    <property type="evidence" value="ECO:0007669"/>
    <property type="project" value="TreeGrafter"/>
</dbReference>
<dbReference type="Proteomes" id="UP001314263">
    <property type="component" value="Unassembled WGS sequence"/>
</dbReference>
<dbReference type="InterPro" id="IPR029067">
    <property type="entry name" value="CDC48_domain_2-like_sf"/>
</dbReference>
<dbReference type="Pfam" id="PF09262">
    <property type="entry name" value="PEX-1N"/>
    <property type="match status" value="1"/>
</dbReference>
<dbReference type="PANTHER" id="PTHR23077">
    <property type="entry name" value="AAA-FAMILY ATPASE"/>
    <property type="match status" value="1"/>
</dbReference>
<evidence type="ECO:0000256" key="2">
    <source>
        <dbReference type="ARBA" id="ARBA00006914"/>
    </source>
</evidence>
<evidence type="ECO:0000313" key="15">
    <source>
        <dbReference type="EMBL" id="CAK0784927.1"/>
    </source>
</evidence>
<dbReference type="InterPro" id="IPR003960">
    <property type="entry name" value="ATPase_AAA_CS"/>
</dbReference>
<reference evidence="15 16" key="1">
    <citation type="submission" date="2023-10" db="EMBL/GenBank/DDBJ databases">
        <authorList>
            <person name="Maclean D."/>
            <person name="Macfadyen A."/>
        </authorList>
    </citation>
    <scope>NUCLEOTIDE SEQUENCE [LARGE SCALE GENOMIC DNA]</scope>
</reference>
<evidence type="ECO:0000313" key="16">
    <source>
        <dbReference type="Proteomes" id="UP001314263"/>
    </source>
</evidence>
<evidence type="ECO:0000256" key="6">
    <source>
        <dbReference type="ARBA" id="ARBA00022801"/>
    </source>
</evidence>
<feature type="region of interest" description="Disordered" evidence="13">
    <location>
        <begin position="495"/>
        <end position="521"/>
    </location>
</feature>
<dbReference type="Gene3D" id="3.10.330.10">
    <property type="match status" value="1"/>
</dbReference>
<dbReference type="Pfam" id="PF17862">
    <property type="entry name" value="AAA_lid_3"/>
    <property type="match status" value="1"/>
</dbReference>
<comment type="caution">
    <text evidence="15">The sequence shown here is derived from an EMBL/GenBank/DDBJ whole genome shotgun (WGS) entry which is preliminary data.</text>
</comment>
<dbReference type="InterPro" id="IPR003593">
    <property type="entry name" value="AAA+_ATPase"/>
</dbReference>
<dbReference type="Pfam" id="PF00004">
    <property type="entry name" value="AAA"/>
    <property type="match status" value="2"/>
</dbReference>
<dbReference type="FunFam" id="3.40.50.300:FF:000149">
    <property type="entry name" value="Nuclear valosin-containing protein-like"/>
    <property type="match status" value="1"/>
</dbReference>
<organism evidence="15 16">
    <name type="scientific">Coccomyxa viridis</name>
    <dbReference type="NCBI Taxonomy" id="1274662"/>
    <lineage>
        <taxon>Eukaryota</taxon>
        <taxon>Viridiplantae</taxon>
        <taxon>Chlorophyta</taxon>
        <taxon>core chlorophytes</taxon>
        <taxon>Trebouxiophyceae</taxon>
        <taxon>Trebouxiophyceae incertae sedis</taxon>
        <taxon>Coccomyxaceae</taxon>
        <taxon>Coccomyxa</taxon>
    </lineage>
</organism>
<evidence type="ECO:0000256" key="8">
    <source>
        <dbReference type="ARBA" id="ARBA00022927"/>
    </source>
</evidence>
<keyword evidence="9" id="KW-0472">Membrane</keyword>
<accession>A0AAV1IDZ3</accession>
<comment type="catalytic activity">
    <reaction evidence="12">
        <text>ATP + H2O = ADP + phosphate + H(+)</text>
        <dbReference type="Rhea" id="RHEA:13065"/>
        <dbReference type="ChEBI" id="CHEBI:15377"/>
        <dbReference type="ChEBI" id="CHEBI:15378"/>
        <dbReference type="ChEBI" id="CHEBI:30616"/>
        <dbReference type="ChEBI" id="CHEBI:43474"/>
        <dbReference type="ChEBI" id="CHEBI:456216"/>
    </reaction>
    <physiologicalReaction direction="left-to-right" evidence="12">
        <dbReference type="Rhea" id="RHEA:13066"/>
    </physiologicalReaction>
</comment>
<dbReference type="InterPro" id="IPR015342">
    <property type="entry name" value="PEX1-N_C-lobe"/>
</dbReference>
<dbReference type="GO" id="GO:0016887">
    <property type="term" value="F:ATP hydrolysis activity"/>
    <property type="evidence" value="ECO:0007669"/>
    <property type="project" value="InterPro"/>
</dbReference>
<feature type="domain" description="AAA+ ATPase" evidence="14">
    <location>
        <begin position="846"/>
        <end position="982"/>
    </location>
</feature>
<dbReference type="PROSITE" id="PS00674">
    <property type="entry name" value="AAA"/>
    <property type="match status" value="1"/>
</dbReference>
<evidence type="ECO:0000256" key="13">
    <source>
        <dbReference type="SAM" id="MobiDB-lite"/>
    </source>
</evidence>
<feature type="region of interest" description="Disordered" evidence="13">
    <location>
        <begin position="1085"/>
        <end position="1107"/>
    </location>
</feature>
<keyword evidence="6" id="KW-0378">Hydrolase</keyword>
<evidence type="ECO:0000256" key="7">
    <source>
        <dbReference type="ARBA" id="ARBA00022840"/>
    </source>
</evidence>